<reference evidence="1 2" key="1">
    <citation type="journal article" date="2019" name="Int. J. Syst. Evol. Microbiol.">
        <title>Lactobacillus salitolerans sp. nov., a novel lactic acid bacterium isolated from spent mushroom substrates.</title>
        <authorList>
            <person name="Tohno M."/>
            <person name="Tanizawa Y."/>
            <person name="Kojima Y."/>
            <person name="Sakamoto M."/>
            <person name="Nakamura Y."/>
            <person name="Ohkuma M."/>
            <person name="Kobayashi H."/>
        </authorList>
    </citation>
    <scope>NUCLEOTIDE SEQUENCE [LARGE SCALE GENOMIC DNA]</scope>
    <source>
        <strain evidence="1 2">YK43</strain>
    </source>
</reference>
<protein>
    <submittedName>
        <fullName evidence="1">Uncharacterized protein</fullName>
    </submittedName>
</protein>
<organism evidence="1 2">
    <name type="scientific">Ligilactobacillus salitolerans</name>
    <dbReference type="NCBI Taxonomy" id="1808352"/>
    <lineage>
        <taxon>Bacteria</taxon>
        <taxon>Bacillati</taxon>
        <taxon>Bacillota</taxon>
        <taxon>Bacilli</taxon>
        <taxon>Lactobacillales</taxon>
        <taxon>Lactobacillaceae</taxon>
        <taxon>Ligilactobacillus</taxon>
    </lineage>
</organism>
<evidence type="ECO:0000313" key="1">
    <source>
        <dbReference type="EMBL" id="GBG93700.1"/>
    </source>
</evidence>
<dbReference type="AlphaFoldDB" id="A0A401IQB0"/>
<proteinExistence type="predicted"/>
<gene>
    <name evidence="1" type="ORF">LFYK43_01590</name>
</gene>
<dbReference type="RefSeq" id="WP_124974451.1">
    <property type="nucleotide sequence ID" value="NZ_BFFP01000002.1"/>
</dbReference>
<comment type="caution">
    <text evidence="1">The sequence shown here is derived from an EMBL/GenBank/DDBJ whole genome shotgun (WGS) entry which is preliminary data.</text>
</comment>
<name>A0A401IQB0_9LACO</name>
<evidence type="ECO:0000313" key="2">
    <source>
        <dbReference type="Proteomes" id="UP000286848"/>
    </source>
</evidence>
<dbReference type="EMBL" id="BFFP01000002">
    <property type="protein sequence ID" value="GBG93700.1"/>
    <property type="molecule type" value="Genomic_DNA"/>
</dbReference>
<dbReference type="Proteomes" id="UP000286848">
    <property type="component" value="Unassembled WGS sequence"/>
</dbReference>
<accession>A0A401IQB0</accession>
<sequence length="69" mass="7694">MEALVNKKSKKVLTIGFFGGILLNVVVKQQAALIIYLKKVVDIQIYSCYTMKVVVATKDLEKQLSVSSF</sequence>
<keyword evidence="2" id="KW-1185">Reference proteome</keyword>